<comment type="similarity">
    <text evidence="1">Belongs to the GSP E family.</text>
</comment>
<dbReference type="Gene3D" id="3.30.450.370">
    <property type="match status" value="1"/>
</dbReference>
<dbReference type="InterPro" id="IPR050921">
    <property type="entry name" value="T4SS_GSP_E_ATPase"/>
</dbReference>
<protein>
    <submittedName>
        <fullName evidence="3">CpaF family protein</fullName>
    </submittedName>
</protein>
<dbReference type="GO" id="GO:0016887">
    <property type="term" value="F:ATP hydrolysis activity"/>
    <property type="evidence" value="ECO:0007669"/>
    <property type="project" value="InterPro"/>
</dbReference>
<proteinExistence type="inferred from homology"/>
<reference evidence="3 4" key="1">
    <citation type="submission" date="2018-08" db="EMBL/GenBank/DDBJ databases">
        <title>Acidipila sp. 4G-K13, an acidobacterium isolated from forest soil.</title>
        <authorList>
            <person name="Gao Z.-H."/>
            <person name="Qiu L.-H."/>
        </authorList>
    </citation>
    <scope>NUCLEOTIDE SEQUENCE [LARGE SCALE GENOMIC DNA]</scope>
    <source>
        <strain evidence="3 4">4G-K13</strain>
    </source>
</reference>
<evidence type="ECO:0000313" key="4">
    <source>
        <dbReference type="Proteomes" id="UP000264702"/>
    </source>
</evidence>
<comment type="caution">
    <text evidence="3">The sequence shown here is derived from an EMBL/GenBank/DDBJ whole genome shotgun (WGS) entry which is preliminary data.</text>
</comment>
<dbReference type="SUPFAM" id="SSF52540">
    <property type="entry name" value="P-loop containing nucleoside triphosphate hydrolases"/>
    <property type="match status" value="1"/>
</dbReference>
<dbReference type="PANTHER" id="PTHR30486:SF6">
    <property type="entry name" value="TYPE IV PILUS RETRACTATION ATPASE PILT"/>
    <property type="match status" value="1"/>
</dbReference>
<dbReference type="SMART" id="SM00382">
    <property type="entry name" value="AAA"/>
    <property type="match status" value="1"/>
</dbReference>
<dbReference type="AlphaFoldDB" id="A0A372IN74"/>
<evidence type="ECO:0000313" key="3">
    <source>
        <dbReference type="EMBL" id="RFU16328.1"/>
    </source>
</evidence>
<dbReference type="PANTHER" id="PTHR30486">
    <property type="entry name" value="TWITCHING MOTILITY PROTEIN PILT"/>
    <property type="match status" value="1"/>
</dbReference>
<dbReference type="RefSeq" id="WP_117300568.1">
    <property type="nucleotide sequence ID" value="NZ_QVQT02000004.1"/>
</dbReference>
<dbReference type="InterPro" id="IPR027417">
    <property type="entry name" value="P-loop_NTPase"/>
</dbReference>
<dbReference type="Proteomes" id="UP000264702">
    <property type="component" value="Unassembled WGS sequence"/>
</dbReference>
<dbReference type="Pfam" id="PF00437">
    <property type="entry name" value="T2SSE"/>
    <property type="match status" value="1"/>
</dbReference>
<gene>
    <name evidence="3" type="ORF">D0Y96_13135</name>
</gene>
<keyword evidence="4" id="KW-1185">Reference proteome</keyword>
<dbReference type="CDD" id="cd01130">
    <property type="entry name" value="VirB11-like_ATPase"/>
    <property type="match status" value="1"/>
</dbReference>
<evidence type="ECO:0000256" key="1">
    <source>
        <dbReference type="ARBA" id="ARBA00006611"/>
    </source>
</evidence>
<feature type="domain" description="AAA+ ATPase" evidence="2">
    <location>
        <begin position="135"/>
        <end position="254"/>
    </location>
</feature>
<sequence length="306" mass="33500">MSFEIILPFLKPIEHLLMSETVSEIMVNSDSSVWMEENGQKQLLPDVRFEDGALNAGLEVIANRFGKRLDADSPILNLRLPDGSRLAAIIPPVVNPHPLLTIRRFTSRNFGIGDLISRGMLTPELADTLTESVRRGDNILIAGGTGCGKTTLANVIADFIPEDDRILVIEDTAELHIRKPHVVSSESQTDTHHGTVTFDDLLRAVLRHRPDRIIVGEVRGAEARTLLDAMNTGHRGTLATIHASSAEEAIHRLATLAMRASGGLSLAAVVDEVERCLDLVVYISRRNGMRSVENLMQVSRSGKSPD</sequence>
<name>A0A372IN74_9BACT</name>
<dbReference type="EMBL" id="QVQT01000004">
    <property type="protein sequence ID" value="RFU16328.1"/>
    <property type="molecule type" value="Genomic_DNA"/>
</dbReference>
<accession>A0A372IN74</accession>
<evidence type="ECO:0000259" key="2">
    <source>
        <dbReference type="SMART" id="SM00382"/>
    </source>
</evidence>
<dbReference type="InterPro" id="IPR003593">
    <property type="entry name" value="AAA+_ATPase"/>
</dbReference>
<dbReference type="Gene3D" id="3.40.50.300">
    <property type="entry name" value="P-loop containing nucleotide triphosphate hydrolases"/>
    <property type="match status" value="1"/>
</dbReference>
<organism evidence="3 4">
    <name type="scientific">Paracidobacterium acidisoli</name>
    <dbReference type="NCBI Taxonomy" id="2303751"/>
    <lineage>
        <taxon>Bacteria</taxon>
        <taxon>Pseudomonadati</taxon>
        <taxon>Acidobacteriota</taxon>
        <taxon>Terriglobia</taxon>
        <taxon>Terriglobales</taxon>
        <taxon>Acidobacteriaceae</taxon>
        <taxon>Paracidobacterium</taxon>
    </lineage>
</organism>
<dbReference type="InterPro" id="IPR001482">
    <property type="entry name" value="T2SS/T4SS_dom"/>
</dbReference>
<dbReference type="OrthoDB" id="105005at2"/>